<proteinExistence type="predicted"/>
<gene>
    <name evidence="2" type="primary">ORF10606</name>
</gene>
<dbReference type="EMBL" id="HACG01003517">
    <property type="protein sequence ID" value="CEK50382.1"/>
    <property type="molecule type" value="Transcribed_RNA"/>
</dbReference>
<reference evidence="2" key="1">
    <citation type="submission" date="2014-12" db="EMBL/GenBank/DDBJ databases">
        <title>Insight into the proteome of Arion vulgaris.</title>
        <authorList>
            <person name="Aradska J."/>
            <person name="Bulat T."/>
            <person name="Smidak R."/>
            <person name="Sarate P."/>
            <person name="Gangsoo J."/>
            <person name="Sialana F."/>
            <person name="Bilban M."/>
            <person name="Lubec G."/>
        </authorList>
    </citation>
    <scope>NUCLEOTIDE SEQUENCE</scope>
    <source>
        <tissue evidence="2">Skin</tissue>
    </source>
</reference>
<evidence type="ECO:0000313" key="2">
    <source>
        <dbReference type="EMBL" id="CEK50382.1"/>
    </source>
</evidence>
<sequence>GSESVMEAEEYLCPVEQHPEPNRPSSMRWSYDRQPSNTAAVSPNNVEDTDLSEKAKRRDNQKVREKNYGHLMAAARAKQERQPQHRSSHDSSR</sequence>
<feature type="region of interest" description="Disordered" evidence="1">
    <location>
        <begin position="1"/>
        <end position="93"/>
    </location>
</feature>
<feature type="compositionally biased region" description="Polar residues" evidence="1">
    <location>
        <begin position="23"/>
        <end position="46"/>
    </location>
</feature>
<feature type="compositionally biased region" description="Basic and acidic residues" evidence="1">
    <location>
        <begin position="77"/>
        <end position="93"/>
    </location>
</feature>
<feature type="non-terminal residue" evidence="2">
    <location>
        <position position="1"/>
    </location>
</feature>
<organism evidence="2">
    <name type="scientific">Arion vulgaris</name>
    <dbReference type="NCBI Taxonomy" id="1028688"/>
    <lineage>
        <taxon>Eukaryota</taxon>
        <taxon>Metazoa</taxon>
        <taxon>Spiralia</taxon>
        <taxon>Lophotrochozoa</taxon>
        <taxon>Mollusca</taxon>
        <taxon>Gastropoda</taxon>
        <taxon>Heterobranchia</taxon>
        <taxon>Euthyneura</taxon>
        <taxon>Panpulmonata</taxon>
        <taxon>Eupulmonata</taxon>
        <taxon>Stylommatophora</taxon>
        <taxon>Helicina</taxon>
        <taxon>Arionoidea</taxon>
        <taxon>Arionidae</taxon>
        <taxon>Arion</taxon>
    </lineage>
</organism>
<evidence type="ECO:0000256" key="1">
    <source>
        <dbReference type="SAM" id="MobiDB-lite"/>
    </source>
</evidence>
<feature type="non-terminal residue" evidence="2">
    <location>
        <position position="93"/>
    </location>
</feature>
<accession>A0A0B6Y284</accession>
<feature type="compositionally biased region" description="Acidic residues" evidence="1">
    <location>
        <begin position="1"/>
        <end position="10"/>
    </location>
</feature>
<dbReference type="AlphaFoldDB" id="A0A0B6Y284"/>
<feature type="compositionally biased region" description="Basic and acidic residues" evidence="1">
    <location>
        <begin position="51"/>
        <end position="68"/>
    </location>
</feature>
<protein>
    <submittedName>
        <fullName evidence="2">Uncharacterized protein</fullName>
    </submittedName>
</protein>
<name>A0A0B6Y284_9EUPU</name>